<dbReference type="AlphaFoldDB" id="A0A9P7DU35"/>
<dbReference type="RefSeq" id="XP_041186450.1">
    <property type="nucleotide sequence ID" value="XM_041341237.1"/>
</dbReference>
<dbReference type="EMBL" id="JABBWG010000070">
    <property type="protein sequence ID" value="KAG1803167.1"/>
    <property type="molecule type" value="Genomic_DNA"/>
</dbReference>
<sequence length="301" mass="33259">MSEQTYIDVDALLEELRNLPPPTEAYAFFTETEPGIAFLDDQLYAIFNGFLAQFFTPDITTFVSTCDSLIPLLDLALLIAKNRQLVLDILELADVMFDKFVSVSLTLQQCLDHIVPTHSIVRTRLLDIINQCLASPHNISDIRSELQTLKSKIQEREDQAKAALFACDTQWIYDLSESWPEFKALNPCLTEDIPAAALEIVAQGCTSTCPTEVLPTTTAQLRRNSSMIMDNLRASKSTRPLGASQSLSALPTSVSCNINGFPKRGTSISRTQSLSTMLPPQAQARVLVALGTVTEVEEEED</sequence>
<protein>
    <submittedName>
        <fullName evidence="1">Uncharacterized protein</fullName>
    </submittedName>
</protein>
<proteinExistence type="predicted"/>
<name>A0A9P7DU35_9AGAM</name>
<evidence type="ECO:0000313" key="1">
    <source>
        <dbReference type="EMBL" id="KAG1803167.1"/>
    </source>
</evidence>
<dbReference type="Proteomes" id="UP000807769">
    <property type="component" value="Unassembled WGS sequence"/>
</dbReference>
<reference evidence="1" key="1">
    <citation type="journal article" date="2020" name="New Phytol.">
        <title>Comparative genomics reveals dynamic genome evolution in host specialist ectomycorrhizal fungi.</title>
        <authorList>
            <person name="Lofgren L.A."/>
            <person name="Nguyen N.H."/>
            <person name="Vilgalys R."/>
            <person name="Ruytinx J."/>
            <person name="Liao H.L."/>
            <person name="Branco S."/>
            <person name="Kuo A."/>
            <person name="LaButti K."/>
            <person name="Lipzen A."/>
            <person name="Andreopoulos W."/>
            <person name="Pangilinan J."/>
            <person name="Riley R."/>
            <person name="Hundley H."/>
            <person name="Na H."/>
            <person name="Barry K."/>
            <person name="Grigoriev I.V."/>
            <person name="Stajich J.E."/>
            <person name="Kennedy P.G."/>
        </authorList>
    </citation>
    <scope>NUCLEOTIDE SEQUENCE</scope>
    <source>
        <strain evidence="1">MN1</strain>
    </source>
</reference>
<dbReference type="GeneID" id="64635253"/>
<evidence type="ECO:0000313" key="2">
    <source>
        <dbReference type="Proteomes" id="UP000807769"/>
    </source>
</evidence>
<organism evidence="1 2">
    <name type="scientific">Suillus subaureus</name>
    <dbReference type="NCBI Taxonomy" id="48587"/>
    <lineage>
        <taxon>Eukaryota</taxon>
        <taxon>Fungi</taxon>
        <taxon>Dikarya</taxon>
        <taxon>Basidiomycota</taxon>
        <taxon>Agaricomycotina</taxon>
        <taxon>Agaricomycetes</taxon>
        <taxon>Agaricomycetidae</taxon>
        <taxon>Boletales</taxon>
        <taxon>Suillineae</taxon>
        <taxon>Suillaceae</taxon>
        <taxon>Suillus</taxon>
    </lineage>
</organism>
<gene>
    <name evidence="1" type="ORF">BJ212DRAFT_1487122</name>
</gene>
<keyword evidence="2" id="KW-1185">Reference proteome</keyword>
<comment type="caution">
    <text evidence="1">The sequence shown here is derived from an EMBL/GenBank/DDBJ whole genome shotgun (WGS) entry which is preliminary data.</text>
</comment>
<accession>A0A9P7DU35</accession>
<dbReference type="OrthoDB" id="2633739at2759"/>